<name>A0A8H3EVW1_9LECA</name>
<dbReference type="Proteomes" id="UP000664169">
    <property type="component" value="Unassembled WGS sequence"/>
</dbReference>
<dbReference type="Pfam" id="PF00169">
    <property type="entry name" value="PH"/>
    <property type="match status" value="1"/>
</dbReference>
<dbReference type="EMBL" id="CAJPDQ010000005">
    <property type="protein sequence ID" value="CAF9909816.1"/>
    <property type="molecule type" value="Genomic_DNA"/>
</dbReference>
<reference evidence="3" key="1">
    <citation type="submission" date="2021-03" db="EMBL/GenBank/DDBJ databases">
        <authorList>
            <person name="Tagirdzhanova G."/>
        </authorList>
    </citation>
    <scope>NUCLEOTIDE SEQUENCE</scope>
</reference>
<feature type="region of interest" description="Disordered" evidence="1">
    <location>
        <begin position="452"/>
        <end position="541"/>
    </location>
</feature>
<feature type="compositionally biased region" description="Basic residues" evidence="1">
    <location>
        <begin position="1281"/>
        <end position="1290"/>
    </location>
</feature>
<feature type="compositionally biased region" description="Polar residues" evidence="1">
    <location>
        <begin position="1103"/>
        <end position="1117"/>
    </location>
</feature>
<feature type="compositionally biased region" description="Polar residues" evidence="1">
    <location>
        <begin position="1071"/>
        <end position="1086"/>
    </location>
</feature>
<feature type="compositionally biased region" description="Polar residues" evidence="1">
    <location>
        <begin position="1037"/>
        <end position="1047"/>
    </location>
</feature>
<feature type="compositionally biased region" description="Polar residues" evidence="1">
    <location>
        <begin position="492"/>
        <end position="513"/>
    </location>
</feature>
<feature type="compositionally biased region" description="Low complexity" evidence="1">
    <location>
        <begin position="673"/>
        <end position="684"/>
    </location>
</feature>
<evidence type="ECO:0000259" key="2">
    <source>
        <dbReference type="PROSITE" id="PS50003"/>
    </source>
</evidence>
<feature type="domain" description="PH" evidence="2">
    <location>
        <begin position="89"/>
        <end position="207"/>
    </location>
</feature>
<feature type="compositionally biased region" description="Polar residues" evidence="1">
    <location>
        <begin position="896"/>
        <end position="906"/>
    </location>
</feature>
<proteinExistence type="predicted"/>
<protein>
    <recommendedName>
        <fullName evidence="2">PH domain-containing protein</fullName>
    </recommendedName>
</protein>
<evidence type="ECO:0000256" key="1">
    <source>
        <dbReference type="SAM" id="MobiDB-lite"/>
    </source>
</evidence>
<dbReference type="InterPro" id="IPR001849">
    <property type="entry name" value="PH_domain"/>
</dbReference>
<keyword evidence="4" id="KW-1185">Reference proteome</keyword>
<feature type="compositionally biased region" description="Basic and acidic residues" evidence="1">
    <location>
        <begin position="988"/>
        <end position="1003"/>
    </location>
</feature>
<feature type="compositionally biased region" description="Basic and acidic residues" evidence="1">
    <location>
        <begin position="934"/>
        <end position="957"/>
    </location>
</feature>
<feature type="compositionally biased region" description="Pro residues" evidence="1">
    <location>
        <begin position="634"/>
        <end position="646"/>
    </location>
</feature>
<feature type="compositionally biased region" description="Basic and acidic residues" evidence="1">
    <location>
        <begin position="598"/>
        <end position="615"/>
    </location>
</feature>
<feature type="region of interest" description="Disordered" evidence="1">
    <location>
        <begin position="896"/>
        <end position="1185"/>
    </location>
</feature>
<comment type="caution">
    <text evidence="3">The sequence shown here is derived from an EMBL/GenBank/DDBJ whole genome shotgun (WGS) entry which is preliminary data.</text>
</comment>
<dbReference type="Gene3D" id="2.30.29.30">
    <property type="entry name" value="Pleckstrin-homology domain (PH domain)/Phosphotyrosine-binding domain (PTB)"/>
    <property type="match status" value="1"/>
</dbReference>
<dbReference type="SUPFAM" id="SSF50729">
    <property type="entry name" value="PH domain-like"/>
    <property type="match status" value="1"/>
</dbReference>
<feature type="region of interest" description="Disordered" evidence="1">
    <location>
        <begin position="1204"/>
        <end position="1290"/>
    </location>
</feature>
<feature type="compositionally biased region" description="Polar residues" evidence="1">
    <location>
        <begin position="24"/>
        <end position="46"/>
    </location>
</feature>
<evidence type="ECO:0000313" key="3">
    <source>
        <dbReference type="EMBL" id="CAF9909816.1"/>
    </source>
</evidence>
<sequence length="1290" mass="142868">MSTFGVSPKSSAASSPTTQPTHSNRTPSPAYNISANTSETSNTGISGRQREEARPLSIFAGYGNSDINPNDTVPELLPIFNCLNSHSNKLYQEGYFLKLNDLDTQGRPYFDRSWTECFAQLVGTVLSLWDAAALDKAESDGEVPATFINLGDASIKMIETLETRSKDAGPLQNVLSISTAGKNRYLLHFSTVNALTQWTAGIRLAMFEHSSLHETYTGALIGGKGRALNNIRTIMTQSKFQTSDWVRVRFGAGTPWRRCWCVISPPDEKEAAKAQKTMKKRSTYDRTTIVLKGDVKFYESKKITKKTHPIATITNAYAAYAIYPQSKALIEQSTLIKIEGSITVHPQTQTQLESFIFVMPETHEAVSGFEMLLRFLFPIWDVFALYGRPQRLIPDTWNPKSLMFAMPKNDRWGYLDILDVTTLATLPGSANWSEAEWRRELKKLTADRIEKISRDPVRSNGRPSSQYGRPHRNSLPSRGAALRFADGEASESRTSFEQNLNINKNKPRSNTGAASPGPGILLGSPTRTPGHGRSVSASVPGSPVHIAANAHEEYHPTRLSHEIVRPSYEPIEEDRPLPPPPPAHVHLPTPSHTSSEQHSYHDSSEDEQRFHDAYDGRAPPYPEEAERDTMVSEPPAPVEPVVPPPAFSRQPGAKPQTRPIQSPELRRANSRMSSATLSQLAAAAGKQIMPNNGQASGDHKLEKVDDAYNRPFPSPEQTSNHSSPSVNSAASFSEANLSTGLQHQTNLQAPIQVSGRSPSPLRNMAAMTPEVQPPNKSSYFPDGASAVQLTPNPGTPHHGHAPMLDDSDRIGRSWENGNSRDTSTSPRRSRFDGLGMSEDNEPKTSRNSSTGKIVRKPVPVSPSRFLTEFTAPAETSPTEIMKNKDVHDALISRVNTVKSKISTSSRRYSEDESNYDSSPEYETHPLPAWPEDVPLARDDVQPRKSDVSRDDLHHSIEHTTQARTPDPGPSAQIPHLGADPIPPYRSALHTDLRPTKGEIKSDPITKANNSSHLEPSLPISDNGLSHPGSMQIPRNFPQRTNPMTATASPPVPPEQFAQDPAAATRVPVYAYTNTRPTTAPSTGSSNHRTHYGLHPGASESLGDWSNRSLSDATTLDQQAIAPPGYTQYFNPQGPEHFTTPNHSPHPSIERKPVSPGTPSRRHNGTAETQIPAMTPPRGGTGNYVAQPPMVQQQQQQYETHPYYRYENPGQYPQYSIPGQFPITPQQAPTAWEQPQQQQNPYMHTQYQDYNEPMYGHQAPQDYYRQPQQAYNENYNQYNQHPNKHNRPYRG</sequence>
<gene>
    <name evidence="3" type="ORF">GOMPHAMPRED_006873</name>
</gene>
<feature type="compositionally biased region" description="Low complexity" evidence="1">
    <location>
        <begin position="7"/>
        <end position="23"/>
    </location>
</feature>
<feature type="compositionally biased region" description="Low complexity" evidence="1">
    <location>
        <begin position="719"/>
        <end position="733"/>
    </location>
</feature>
<dbReference type="PROSITE" id="PS50003">
    <property type="entry name" value="PH_DOMAIN"/>
    <property type="match status" value="1"/>
</dbReference>
<evidence type="ECO:0000313" key="4">
    <source>
        <dbReference type="Proteomes" id="UP000664169"/>
    </source>
</evidence>
<feature type="compositionally biased region" description="Low complexity" evidence="1">
    <location>
        <begin position="1265"/>
        <end position="1280"/>
    </location>
</feature>
<feature type="region of interest" description="Disordered" evidence="1">
    <location>
        <begin position="570"/>
        <end position="859"/>
    </location>
</feature>
<dbReference type="SMART" id="SM00233">
    <property type="entry name" value="PH"/>
    <property type="match status" value="1"/>
</dbReference>
<feature type="compositionally biased region" description="Polar residues" evidence="1">
    <location>
        <begin position="734"/>
        <end position="757"/>
    </location>
</feature>
<dbReference type="OrthoDB" id="5563754at2759"/>
<feature type="compositionally biased region" description="Basic and acidic residues" evidence="1">
    <location>
        <begin position="697"/>
        <end position="708"/>
    </location>
</feature>
<accession>A0A8H3EVW1</accession>
<organism evidence="3 4">
    <name type="scientific">Gomphillus americanus</name>
    <dbReference type="NCBI Taxonomy" id="1940652"/>
    <lineage>
        <taxon>Eukaryota</taxon>
        <taxon>Fungi</taxon>
        <taxon>Dikarya</taxon>
        <taxon>Ascomycota</taxon>
        <taxon>Pezizomycotina</taxon>
        <taxon>Lecanoromycetes</taxon>
        <taxon>OSLEUM clade</taxon>
        <taxon>Ostropomycetidae</taxon>
        <taxon>Ostropales</taxon>
        <taxon>Graphidaceae</taxon>
        <taxon>Gomphilloideae</taxon>
        <taxon>Gomphillus</taxon>
    </lineage>
</organism>
<dbReference type="InterPro" id="IPR058155">
    <property type="entry name" value="Skg3/CAF120-like_PH"/>
</dbReference>
<dbReference type="Pfam" id="PF25381">
    <property type="entry name" value="PH_26"/>
    <property type="match status" value="1"/>
</dbReference>
<feature type="compositionally biased region" description="Polar residues" evidence="1">
    <location>
        <begin position="1222"/>
        <end position="1248"/>
    </location>
</feature>
<dbReference type="InterPro" id="IPR011993">
    <property type="entry name" value="PH-like_dom_sf"/>
</dbReference>
<dbReference type="FunFam" id="2.30.29.30:FF:000203">
    <property type="entry name" value="PH domain-containing protein"/>
    <property type="match status" value="1"/>
</dbReference>
<feature type="region of interest" description="Disordered" evidence="1">
    <location>
        <begin position="1"/>
        <end position="50"/>
    </location>
</feature>